<dbReference type="InterPro" id="IPR058245">
    <property type="entry name" value="NreC/VraR/RcsB-like_REC"/>
</dbReference>
<keyword evidence="1 5" id="KW-0597">Phosphoprotein</keyword>
<dbReference type="InterPro" id="IPR000792">
    <property type="entry name" value="Tscrpt_reg_LuxR_C"/>
</dbReference>
<dbReference type="InterPro" id="IPR016032">
    <property type="entry name" value="Sig_transdc_resp-reg_C-effctor"/>
</dbReference>
<dbReference type="SUPFAM" id="SSF52172">
    <property type="entry name" value="CheY-like"/>
    <property type="match status" value="1"/>
</dbReference>
<dbReference type="InterPro" id="IPR001789">
    <property type="entry name" value="Sig_transdc_resp-reg_receiver"/>
</dbReference>
<evidence type="ECO:0000256" key="4">
    <source>
        <dbReference type="ARBA" id="ARBA00023163"/>
    </source>
</evidence>
<evidence type="ECO:0000256" key="1">
    <source>
        <dbReference type="ARBA" id="ARBA00022553"/>
    </source>
</evidence>
<dbReference type="EMBL" id="JAAXKY010000013">
    <property type="protein sequence ID" value="NMH76771.1"/>
    <property type="molecule type" value="Genomic_DNA"/>
</dbReference>
<evidence type="ECO:0000256" key="3">
    <source>
        <dbReference type="ARBA" id="ARBA00023125"/>
    </source>
</evidence>
<dbReference type="PROSITE" id="PS50043">
    <property type="entry name" value="HTH_LUXR_2"/>
    <property type="match status" value="1"/>
</dbReference>
<name>A0ABX1R8R9_9PSEU</name>
<sequence>MTISVFLLDDHEIVRRGIAQLLESEDDIQVVGEAGTGAQAMARMPALRPDVAILDVRLPDSDGVTVCRDIRSILTPPPACLMLTSYSDDEALFGAIMAGASGYLLKQVTGIDLVGAVRIVAGGGSLLDPKATAVVLERLRTGTEPTDPRYASLSPQERRILGLIADGLTNRQIGAEMFLAEKTVKNYVSSVLHKLGFARRTEAAVYAADLRRTDGS</sequence>
<gene>
    <name evidence="8" type="ORF">HF577_06610</name>
</gene>
<evidence type="ECO:0000313" key="9">
    <source>
        <dbReference type="Proteomes" id="UP001296706"/>
    </source>
</evidence>
<dbReference type="Pfam" id="PF00072">
    <property type="entry name" value="Response_reg"/>
    <property type="match status" value="1"/>
</dbReference>
<feature type="domain" description="Response regulatory" evidence="7">
    <location>
        <begin position="4"/>
        <end position="121"/>
    </location>
</feature>
<dbReference type="RefSeq" id="WP_169394849.1">
    <property type="nucleotide sequence ID" value="NZ_BAAAJH010000025.1"/>
</dbReference>
<keyword evidence="2" id="KW-0805">Transcription regulation</keyword>
<protein>
    <submittedName>
        <fullName evidence="8">Response regulator transcription factor</fullName>
    </submittedName>
</protein>
<dbReference type="Gene3D" id="3.40.50.2300">
    <property type="match status" value="1"/>
</dbReference>
<dbReference type="Proteomes" id="UP001296706">
    <property type="component" value="Unassembled WGS sequence"/>
</dbReference>
<evidence type="ECO:0000313" key="8">
    <source>
        <dbReference type="EMBL" id="NMH76771.1"/>
    </source>
</evidence>
<dbReference type="PROSITE" id="PS50110">
    <property type="entry name" value="RESPONSE_REGULATORY"/>
    <property type="match status" value="1"/>
</dbReference>
<keyword evidence="9" id="KW-1185">Reference proteome</keyword>
<evidence type="ECO:0000259" key="6">
    <source>
        <dbReference type="PROSITE" id="PS50043"/>
    </source>
</evidence>
<feature type="modified residue" description="4-aspartylphosphate" evidence="5">
    <location>
        <position position="55"/>
    </location>
</feature>
<dbReference type="Pfam" id="PF00196">
    <property type="entry name" value="GerE"/>
    <property type="match status" value="1"/>
</dbReference>
<dbReference type="CDD" id="cd06170">
    <property type="entry name" value="LuxR_C_like"/>
    <property type="match status" value="1"/>
</dbReference>
<evidence type="ECO:0000256" key="2">
    <source>
        <dbReference type="ARBA" id="ARBA00023015"/>
    </source>
</evidence>
<dbReference type="PANTHER" id="PTHR43214">
    <property type="entry name" value="TWO-COMPONENT RESPONSE REGULATOR"/>
    <property type="match status" value="1"/>
</dbReference>
<dbReference type="InterPro" id="IPR039420">
    <property type="entry name" value="WalR-like"/>
</dbReference>
<reference evidence="8 9" key="1">
    <citation type="submission" date="2020-04" db="EMBL/GenBank/DDBJ databases">
        <authorList>
            <person name="Klaysubun C."/>
            <person name="Duangmal K."/>
            <person name="Lipun K."/>
        </authorList>
    </citation>
    <scope>NUCLEOTIDE SEQUENCE [LARGE SCALE GENOMIC DNA]</scope>
    <source>
        <strain evidence="8 9">JCM 11839</strain>
    </source>
</reference>
<keyword evidence="4" id="KW-0804">Transcription</keyword>
<dbReference type="PRINTS" id="PR00038">
    <property type="entry name" value="HTHLUXR"/>
</dbReference>
<evidence type="ECO:0000256" key="5">
    <source>
        <dbReference type="PROSITE-ProRule" id="PRU00169"/>
    </source>
</evidence>
<accession>A0ABX1R8R9</accession>
<evidence type="ECO:0000259" key="7">
    <source>
        <dbReference type="PROSITE" id="PS50110"/>
    </source>
</evidence>
<dbReference type="CDD" id="cd17535">
    <property type="entry name" value="REC_NarL-like"/>
    <property type="match status" value="1"/>
</dbReference>
<dbReference type="PROSITE" id="PS00622">
    <property type="entry name" value="HTH_LUXR_1"/>
    <property type="match status" value="1"/>
</dbReference>
<keyword evidence="3" id="KW-0238">DNA-binding</keyword>
<dbReference type="SUPFAM" id="SSF46894">
    <property type="entry name" value="C-terminal effector domain of the bipartite response regulators"/>
    <property type="match status" value="1"/>
</dbReference>
<dbReference type="InterPro" id="IPR011006">
    <property type="entry name" value="CheY-like_superfamily"/>
</dbReference>
<feature type="domain" description="HTH luxR-type" evidence="6">
    <location>
        <begin position="146"/>
        <end position="211"/>
    </location>
</feature>
<dbReference type="SMART" id="SM00421">
    <property type="entry name" value="HTH_LUXR"/>
    <property type="match status" value="1"/>
</dbReference>
<comment type="caution">
    <text evidence="8">The sequence shown here is derived from an EMBL/GenBank/DDBJ whole genome shotgun (WGS) entry which is preliminary data.</text>
</comment>
<organism evidence="8 9">
    <name type="scientific">Pseudonocardia xinjiangensis</name>
    <dbReference type="NCBI Taxonomy" id="75289"/>
    <lineage>
        <taxon>Bacteria</taxon>
        <taxon>Bacillati</taxon>
        <taxon>Actinomycetota</taxon>
        <taxon>Actinomycetes</taxon>
        <taxon>Pseudonocardiales</taxon>
        <taxon>Pseudonocardiaceae</taxon>
        <taxon>Pseudonocardia</taxon>
    </lineage>
</organism>
<dbReference type="PANTHER" id="PTHR43214:SF24">
    <property type="entry name" value="TRANSCRIPTIONAL REGULATORY PROTEIN NARL-RELATED"/>
    <property type="match status" value="1"/>
</dbReference>
<dbReference type="SMART" id="SM00448">
    <property type="entry name" value="REC"/>
    <property type="match status" value="1"/>
</dbReference>
<proteinExistence type="predicted"/>